<evidence type="ECO:0000313" key="2">
    <source>
        <dbReference type="EMBL" id="KNC86875.1"/>
    </source>
</evidence>
<organism evidence="2 3">
    <name type="scientific">Sphaeroforma arctica JP610</name>
    <dbReference type="NCBI Taxonomy" id="667725"/>
    <lineage>
        <taxon>Eukaryota</taxon>
        <taxon>Ichthyosporea</taxon>
        <taxon>Ichthyophonida</taxon>
        <taxon>Sphaeroforma</taxon>
    </lineage>
</organism>
<dbReference type="RefSeq" id="XP_014160777.1">
    <property type="nucleotide sequence ID" value="XM_014305302.1"/>
</dbReference>
<name>A0A0L0GCY0_9EUKA</name>
<feature type="compositionally biased region" description="Low complexity" evidence="1">
    <location>
        <begin position="24"/>
        <end position="33"/>
    </location>
</feature>
<reference evidence="2 3" key="1">
    <citation type="submission" date="2011-02" db="EMBL/GenBank/DDBJ databases">
        <title>The Genome Sequence of Sphaeroforma arctica JP610.</title>
        <authorList>
            <consortium name="The Broad Institute Genome Sequencing Platform"/>
            <person name="Russ C."/>
            <person name="Cuomo C."/>
            <person name="Young S.K."/>
            <person name="Zeng Q."/>
            <person name="Gargeya S."/>
            <person name="Alvarado L."/>
            <person name="Berlin A."/>
            <person name="Chapman S.B."/>
            <person name="Chen Z."/>
            <person name="Freedman E."/>
            <person name="Gellesch M."/>
            <person name="Goldberg J."/>
            <person name="Griggs A."/>
            <person name="Gujja S."/>
            <person name="Heilman E."/>
            <person name="Heiman D."/>
            <person name="Howarth C."/>
            <person name="Mehta T."/>
            <person name="Neiman D."/>
            <person name="Pearson M."/>
            <person name="Roberts A."/>
            <person name="Saif S."/>
            <person name="Shea T."/>
            <person name="Shenoy N."/>
            <person name="Sisk P."/>
            <person name="Stolte C."/>
            <person name="Sykes S."/>
            <person name="White J."/>
            <person name="Yandava C."/>
            <person name="Burger G."/>
            <person name="Gray M.W."/>
            <person name="Holland P.W.H."/>
            <person name="King N."/>
            <person name="Lang F.B.F."/>
            <person name="Roger A.J."/>
            <person name="Ruiz-Trillo I."/>
            <person name="Haas B."/>
            <person name="Nusbaum C."/>
            <person name="Birren B."/>
        </authorList>
    </citation>
    <scope>NUCLEOTIDE SEQUENCE [LARGE SCALE GENOMIC DNA]</scope>
    <source>
        <strain evidence="2 3">JP610</strain>
    </source>
</reference>
<sequence>MTKKDNTPAKKRKAERKKIEREAASAAAATAAAEAIADAADGFNRTVAEALVSGNNSQNNASDKDVATPIKETTPAERARGPMIASISKYAFPKRRSETRDTSHDAPTNSSDETQTEKFPIIRDKDESQKVLHRNQKRRQAQVANPNLRPRPLSQRAYNQLAALMKSMSVEYVDRTYESGKQAQRLREHVSPGITKALQKWTERQQSMSPEKRMDLSAKPVSVDPYVLSVSIPYEDLPPEVQANYSAVLSPGHESPVLEGIIDPEAGKNTPPPLPSWGDRPRHKPVKTGYVVHTELPPELIRPTPIPGTEHRKASTMDFTRGNKHPSRRDNDVEFNRFDRTVIHQPVEDFHFDEVTKLNKAVDVYTKKMEIADTNHQTDDVLYFANMIAIKQKRIDQLLHAQRGQVHRDNQKYKRQISRLKSNWDANSKQIEL</sequence>
<gene>
    <name evidence="2" type="ORF">SARC_00970</name>
</gene>
<protein>
    <submittedName>
        <fullName evidence="2">Uncharacterized protein</fullName>
    </submittedName>
</protein>
<keyword evidence="3" id="KW-1185">Reference proteome</keyword>
<feature type="region of interest" description="Disordered" evidence="1">
    <location>
        <begin position="1"/>
        <end position="33"/>
    </location>
</feature>
<feature type="region of interest" description="Disordered" evidence="1">
    <location>
        <begin position="53"/>
        <end position="154"/>
    </location>
</feature>
<evidence type="ECO:0000256" key="1">
    <source>
        <dbReference type="SAM" id="MobiDB-lite"/>
    </source>
</evidence>
<proteinExistence type="predicted"/>
<dbReference type="AlphaFoldDB" id="A0A0L0GCY0"/>
<feature type="compositionally biased region" description="Basic and acidic residues" evidence="1">
    <location>
        <begin position="95"/>
        <end position="104"/>
    </location>
</feature>
<dbReference type="Proteomes" id="UP000054560">
    <property type="component" value="Unassembled WGS sequence"/>
</dbReference>
<dbReference type="GeneID" id="25901474"/>
<feature type="region of interest" description="Disordered" evidence="1">
    <location>
        <begin position="264"/>
        <end position="283"/>
    </location>
</feature>
<accession>A0A0L0GCY0</accession>
<feature type="compositionally biased region" description="Basic residues" evidence="1">
    <location>
        <begin position="131"/>
        <end position="140"/>
    </location>
</feature>
<dbReference type="EMBL" id="KQ241631">
    <property type="protein sequence ID" value="KNC86875.1"/>
    <property type="molecule type" value="Genomic_DNA"/>
</dbReference>
<evidence type="ECO:0000313" key="3">
    <source>
        <dbReference type="Proteomes" id="UP000054560"/>
    </source>
</evidence>
<feature type="compositionally biased region" description="Basic and acidic residues" evidence="1">
    <location>
        <begin position="120"/>
        <end position="130"/>
    </location>
</feature>